<evidence type="ECO:0000259" key="5">
    <source>
        <dbReference type="Pfam" id="PF02775"/>
    </source>
</evidence>
<dbReference type="FunFam" id="3.40.50.970:FF:000007">
    <property type="entry name" value="Acetolactate synthase"/>
    <property type="match status" value="1"/>
</dbReference>
<proteinExistence type="inferred from homology"/>
<evidence type="ECO:0000313" key="7">
    <source>
        <dbReference type="EMBL" id="MBB6450513.1"/>
    </source>
</evidence>
<dbReference type="SUPFAM" id="SSF52518">
    <property type="entry name" value="Thiamin diphosphate-binding fold (THDP-binding)"/>
    <property type="match status" value="2"/>
</dbReference>
<name>A0A841PZP4_9BACL</name>
<organism evidence="7 8">
    <name type="scientific">Geomicrobium halophilum</name>
    <dbReference type="NCBI Taxonomy" id="549000"/>
    <lineage>
        <taxon>Bacteria</taxon>
        <taxon>Bacillati</taxon>
        <taxon>Bacillota</taxon>
        <taxon>Bacilli</taxon>
        <taxon>Bacillales</taxon>
        <taxon>Geomicrobium</taxon>
    </lineage>
</organism>
<dbReference type="SUPFAM" id="SSF52467">
    <property type="entry name" value="DHS-like NAD/FAD-binding domain"/>
    <property type="match status" value="1"/>
</dbReference>
<keyword evidence="2 3" id="KW-0786">Thiamine pyrophosphate</keyword>
<evidence type="ECO:0000256" key="3">
    <source>
        <dbReference type="RuleBase" id="RU362132"/>
    </source>
</evidence>
<dbReference type="CDD" id="cd00568">
    <property type="entry name" value="TPP_enzymes"/>
    <property type="match status" value="1"/>
</dbReference>
<comment type="caution">
    <text evidence="7">The sequence shown here is derived from an EMBL/GenBank/DDBJ whole genome shotgun (WGS) entry which is preliminary data.</text>
</comment>
<dbReference type="Pfam" id="PF02775">
    <property type="entry name" value="TPP_enzyme_C"/>
    <property type="match status" value="1"/>
</dbReference>
<dbReference type="InterPro" id="IPR012001">
    <property type="entry name" value="Thiamin_PyroP_enz_TPP-bd_dom"/>
</dbReference>
<comment type="similarity">
    <text evidence="1 3">Belongs to the TPP enzyme family.</text>
</comment>
<evidence type="ECO:0000259" key="6">
    <source>
        <dbReference type="Pfam" id="PF02776"/>
    </source>
</evidence>
<dbReference type="Proteomes" id="UP000568839">
    <property type="component" value="Unassembled WGS sequence"/>
</dbReference>
<keyword evidence="8" id="KW-1185">Reference proteome</keyword>
<dbReference type="Pfam" id="PF00205">
    <property type="entry name" value="TPP_enzyme_M"/>
    <property type="match status" value="1"/>
</dbReference>
<accession>A0A841PZP4</accession>
<feature type="domain" description="Thiamine pyrophosphate enzyme central" evidence="4">
    <location>
        <begin position="200"/>
        <end position="337"/>
    </location>
</feature>
<dbReference type="Pfam" id="PF02776">
    <property type="entry name" value="TPP_enzyme_N"/>
    <property type="match status" value="1"/>
</dbReference>
<feature type="domain" description="Thiamine pyrophosphate enzyme N-terminal TPP-binding" evidence="6">
    <location>
        <begin position="6"/>
        <end position="115"/>
    </location>
</feature>
<dbReference type="GO" id="GO:0005948">
    <property type="term" value="C:acetolactate synthase complex"/>
    <property type="evidence" value="ECO:0007669"/>
    <property type="project" value="TreeGrafter"/>
</dbReference>
<dbReference type="GO" id="GO:0009099">
    <property type="term" value="P:L-valine biosynthetic process"/>
    <property type="evidence" value="ECO:0007669"/>
    <property type="project" value="TreeGrafter"/>
</dbReference>
<dbReference type="Gene3D" id="3.40.50.970">
    <property type="match status" value="2"/>
</dbReference>
<dbReference type="InterPro" id="IPR012000">
    <property type="entry name" value="Thiamin_PyroP_enz_cen_dom"/>
</dbReference>
<dbReference type="InterPro" id="IPR045229">
    <property type="entry name" value="TPP_enz"/>
</dbReference>
<feature type="domain" description="Thiamine pyrophosphate enzyme TPP-binding" evidence="5">
    <location>
        <begin position="403"/>
        <end position="555"/>
    </location>
</feature>
<protein>
    <submittedName>
        <fullName evidence="7">Acetolactate synthase-1/2/3 large subunit</fullName>
        <ecNumber evidence="7">2.2.1.6</ecNumber>
    </submittedName>
</protein>
<reference evidence="7 8" key="1">
    <citation type="submission" date="2020-08" db="EMBL/GenBank/DDBJ databases">
        <title>Genomic Encyclopedia of Type Strains, Phase IV (KMG-IV): sequencing the most valuable type-strain genomes for metagenomic binning, comparative biology and taxonomic classification.</title>
        <authorList>
            <person name="Goeker M."/>
        </authorList>
    </citation>
    <scope>NUCLEOTIDE SEQUENCE [LARGE SCALE GENOMIC DNA]</scope>
    <source>
        <strain evidence="7 8">DSM 21769</strain>
    </source>
</reference>
<dbReference type="RefSeq" id="WP_184404571.1">
    <property type="nucleotide sequence ID" value="NZ_JACHHJ010000003.1"/>
</dbReference>
<evidence type="ECO:0000256" key="2">
    <source>
        <dbReference type="ARBA" id="ARBA00023052"/>
    </source>
</evidence>
<dbReference type="CDD" id="cd07035">
    <property type="entry name" value="TPP_PYR_POX_like"/>
    <property type="match status" value="1"/>
</dbReference>
<dbReference type="GO" id="GO:0050660">
    <property type="term" value="F:flavin adenine dinucleotide binding"/>
    <property type="evidence" value="ECO:0007669"/>
    <property type="project" value="TreeGrafter"/>
</dbReference>
<dbReference type="InterPro" id="IPR029061">
    <property type="entry name" value="THDP-binding"/>
</dbReference>
<evidence type="ECO:0000313" key="8">
    <source>
        <dbReference type="Proteomes" id="UP000568839"/>
    </source>
</evidence>
<gene>
    <name evidence="7" type="ORF">HNR44_002496</name>
</gene>
<dbReference type="AlphaFoldDB" id="A0A841PZP4"/>
<dbReference type="EMBL" id="JACHHJ010000003">
    <property type="protein sequence ID" value="MBB6450513.1"/>
    <property type="molecule type" value="Genomic_DNA"/>
</dbReference>
<dbReference type="Gene3D" id="3.40.50.1220">
    <property type="entry name" value="TPP-binding domain"/>
    <property type="match status" value="1"/>
</dbReference>
<sequence>MKKLISKQLVHYLESREVQHIFGLCGHTNIAVLAELENSSIDFIDVRHEQIAAHMADGYARAKKETAVLLSHVGPGLTNASTGVANAALDSIPMVVIAGDVPSHYYGKHPHQEINLHADASQHEIYRPFVKRTWRVDRPDLFPEILHKAFQLAESGNPGPVLVSVPMDIFSKEIDESLFDKVKAHTKTLTKPSIDDEQAKQIIEKLLQAESPIFHVGGGIILADAAQELRELAEHLSIPVSHSLMGKGAMSDDSDLTLGMTGFWGTKFINDKTRNADWILALGTRFAEADSSSWEDEYTFRIPDTKLIHIDIDPNEIGRNYPAEIGVVADLKQSLNVLLRVAKELEPEGRNNQAIRDEIVNYRKEFNKENQELIEDNSYPMIPQRILAEVRNVLPRDAFITTDVGWNKNGMGQQFPIYEAGSVLTPGGYATMGFGAPAAMGAKLALSNHVVVSLVGDGGFGQNPALLATAAEENIPVIWIVMNNSAYGTIAGLEKAHFGTTHGTVFQRDGESYTPDYAAIAKAYGIDSVKLQSAEEFKPALQQAVNENKPFVIDVAMVNNPVPTDGHWNIMDIYSPGKNVHHASS</sequence>
<dbReference type="GO" id="GO:0030976">
    <property type="term" value="F:thiamine pyrophosphate binding"/>
    <property type="evidence" value="ECO:0007669"/>
    <property type="project" value="InterPro"/>
</dbReference>
<evidence type="ECO:0000256" key="1">
    <source>
        <dbReference type="ARBA" id="ARBA00007812"/>
    </source>
</evidence>
<dbReference type="InterPro" id="IPR029035">
    <property type="entry name" value="DHS-like_NAD/FAD-binding_dom"/>
</dbReference>
<dbReference type="PANTHER" id="PTHR18968">
    <property type="entry name" value="THIAMINE PYROPHOSPHATE ENZYMES"/>
    <property type="match status" value="1"/>
</dbReference>
<dbReference type="PANTHER" id="PTHR18968:SF13">
    <property type="entry name" value="ACETOLACTATE SYNTHASE CATALYTIC SUBUNIT, MITOCHONDRIAL"/>
    <property type="match status" value="1"/>
</dbReference>
<dbReference type="GO" id="GO:0003984">
    <property type="term" value="F:acetolactate synthase activity"/>
    <property type="evidence" value="ECO:0007669"/>
    <property type="project" value="UniProtKB-EC"/>
</dbReference>
<dbReference type="GO" id="GO:0000287">
    <property type="term" value="F:magnesium ion binding"/>
    <property type="evidence" value="ECO:0007669"/>
    <property type="project" value="InterPro"/>
</dbReference>
<evidence type="ECO:0000259" key="4">
    <source>
        <dbReference type="Pfam" id="PF00205"/>
    </source>
</evidence>
<keyword evidence="7" id="KW-0808">Transferase</keyword>
<dbReference type="GO" id="GO:0009097">
    <property type="term" value="P:isoleucine biosynthetic process"/>
    <property type="evidence" value="ECO:0007669"/>
    <property type="project" value="TreeGrafter"/>
</dbReference>
<dbReference type="InterPro" id="IPR011766">
    <property type="entry name" value="TPP_enzyme_TPP-bd"/>
</dbReference>
<dbReference type="EC" id="2.2.1.6" evidence="7"/>